<protein>
    <recommendedName>
        <fullName evidence="4">MGS207 protein</fullName>
    </recommendedName>
</protein>
<dbReference type="OrthoDB" id="10265971at2759"/>
<evidence type="ECO:0000256" key="1">
    <source>
        <dbReference type="ARBA" id="ARBA00023002"/>
    </source>
</evidence>
<dbReference type="GeneID" id="25328808"/>
<dbReference type="InterPro" id="IPR025337">
    <property type="entry name" value="Questin_oxidase-like"/>
</dbReference>
<evidence type="ECO:0000313" key="2">
    <source>
        <dbReference type="EMBL" id="KIW54548.1"/>
    </source>
</evidence>
<evidence type="ECO:0008006" key="4">
    <source>
        <dbReference type="Google" id="ProtNLM"/>
    </source>
</evidence>
<sequence length="418" mass="48120">MSKILTQEHAQATTNHHNVSFPEIRTYSTRSLKDPTTQSLAKCLQKNHTTFSALRDPQLLFHNHMPHILGSAYYLGATPDKLEEICEAEGQSLRPVGTVPLREQLTEETWREHLGDKSYTVSFVKFFDDQIDKNQGDWKQVMQGYLYSSKTPLINGFCGGLGHPFIHLHYAYEFDSKEVASEALSLGCTEYDFVHRYFDEPVPDTSTYKTKHLQEVLGKVRQDKRFDGRFELPGFLNTFTLHEKCEDAILEHWNGWLLDDYSQQFEEVFDFAVRVAVQTASARVQYDFFLIHVLTVAHALRVILPYAPEEHRNPILKQFAMWVVIVYCAQLRRRIYAGSIDAVDLDGRDWQWVQEKALTSQWSLDSHYVKVVRALKFGADLYGEKDGWYLKAAVKFVSEFNEWTGFGAGVEGMDGGLH</sequence>
<dbReference type="PANTHER" id="PTHR35870:SF6">
    <property type="entry name" value="MGS207 PROTEIN"/>
    <property type="match status" value="1"/>
</dbReference>
<proteinExistence type="predicted"/>
<dbReference type="Pfam" id="PF14027">
    <property type="entry name" value="Questin_oxidase"/>
    <property type="match status" value="1"/>
</dbReference>
<dbReference type="STRING" id="348802.A0A0D2EGK8"/>
<keyword evidence="3" id="KW-1185">Reference proteome</keyword>
<reference evidence="2 3" key="1">
    <citation type="submission" date="2015-01" db="EMBL/GenBank/DDBJ databases">
        <title>The Genome Sequence of Exophiala xenobiotica CBS118157.</title>
        <authorList>
            <consortium name="The Broad Institute Genomics Platform"/>
            <person name="Cuomo C."/>
            <person name="de Hoog S."/>
            <person name="Gorbushina A."/>
            <person name="Stielow B."/>
            <person name="Teixiera M."/>
            <person name="Abouelleil A."/>
            <person name="Chapman S.B."/>
            <person name="Priest M."/>
            <person name="Young S.K."/>
            <person name="Wortman J."/>
            <person name="Nusbaum C."/>
            <person name="Birren B."/>
        </authorList>
    </citation>
    <scope>NUCLEOTIDE SEQUENCE [LARGE SCALE GENOMIC DNA]</scope>
    <source>
        <strain evidence="2 3">CBS 118157</strain>
    </source>
</reference>
<dbReference type="Proteomes" id="UP000054342">
    <property type="component" value="Unassembled WGS sequence"/>
</dbReference>
<keyword evidence="1" id="KW-0560">Oxidoreductase</keyword>
<dbReference type="EMBL" id="KN847320">
    <property type="protein sequence ID" value="KIW54548.1"/>
    <property type="molecule type" value="Genomic_DNA"/>
</dbReference>
<dbReference type="RefSeq" id="XP_013315132.1">
    <property type="nucleotide sequence ID" value="XM_013459678.1"/>
</dbReference>
<name>A0A0D2EGK8_9EURO</name>
<evidence type="ECO:0000313" key="3">
    <source>
        <dbReference type="Proteomes" id="UP000054342"/>
    </source>
</evidence>
<dbReference type="GO" id="GO:0016491">
    <property type="term" value="F:oxidoreductase activity"/>
    <property type="evidence" value="ECO:0007669"/>
    <property type="project" value="UniProtKB-KW"/>
</dbReference>
<dbReference type="AlphaFoldDB" id="A0A0D2EGK8"/>
<accession>A0A0D2EGK8</accession>
<dbReference type="PANTHER" id="PTHR35870">
    <property type="entry name" value="PROTEIN, PUTATIVE (AFU_ORTHOLOGUE AFUA_5G03330)-RELATED"/>
    <property type="match status" value="1"/>
</dbReference>
<gene>
    <name evidence="2" type="ORF">PV05_06900</name>
</gene>
<dbReference type="HOGENOM" id="CLU_036627_0_0_1"/>
<organism evidence="2 3">
    <name type="scientific">Exophiala xenobiotica</name>
    <dbReference type="NCBI Taxonomy" id="348802"/>
    <lineage>
        <taxon>Eukaryota</taxon>
        <taxon>Fungi</taxon>
        <taxon>Dikarya</taxon>
        <taxon>Ascomycota</taxon>
        <taxon>Pezizomycotina</taxon>
        <taxon>Eurotiomycetes</taxon>
        <taxon>Chaetothyriomycetidae</taxon>
        <taxon>Chaetothyriales</taxon>
        <taxon>Herpotrichiellaceae</taxon>
        <taxon>Exophiala</taxon>
    </lineage>
</organism>